<sequence>MARRGSDSGGAAAFFGVLVLIWVVINYYWVIVGVGAAIGLFFGIRALIRREQERRLAAERDAEILAYRADRQHRWALRGDARGVYGVEGAKLMKSITPQPDVPPAGTAEDDKPYAVIAYTAEDLDVLPRERPTGWTWAVFVSVLVQRYAKVRPRLRDCELNYSAAPIRHLRRGWEVAAYFEDCVDDVCELTERLESFMHSPAFKNVIGDEDEDLADADGILHVANRMMDFHERFVELAERCRDVSVPSAYSGLLKDCTHLMGIPLDGFRACIDELIEIVEGMPDVLRHAPSDDVYLGAVVLEIVADDRLMERICKQIEAAAKD</sequence>
<evidence type="ECO:0000256" key="1">
    <source>
        <dbReference type="SAM" id="Phobius"/>
    </source>
</evidence>
<name>A0A1X0D968_9MYCO</name>
<evidence type="ECO:0000313" key="3">
    <source>
        <dbReference type="Proteomes" id="UP000192772"/>
    </source>
</evidence>
<keyword evidence="1" id="KW-0812">Transmembrane</keyword>
<dbReference type="OrthoDB" id="4738397at2"/>
<proteinExistence type="predicted"/>
<evidence type="ECO:0000313" key="2">
    <source>
        <dbReference type="EMBL" id="ORA68907.1"/>
    </source>
</evidence>
<comment type="caution">
    <text evidence="2">The sequence shown here is derived from an EMBL/GenBank/DDBJ whole genome shotgun (WGS) entry which is preliminary data.</text>
</comment>
<accession>A0A1X0D968</accession>
<dbReference type="EMBL" id="MVHP01000002">
    <property type="protein sequence ID" value="ORA68907.1"/>
    <property type="molecule type" value="Genomic_DNA"/>
</dbReference>
<keyword evidence="1" id="KW-0472">Membrane</keyword>
<feature type="transmembrane region" description="Helical" evidence="1">
    <location>
        <begin position="7"/>
        <end position="25"/>
    </location>
</feature>
<organism evidence="2 3">
    <name type="scientific">Mycolicibacterium elephantis</name>
    <dbReference type="NCBI Taxonomy" id="81858"/>
    <lineage>
        <taxon>Bacteria</taxon>
        <taxon>Bacillati</taxon>
        <taxon>Actinomycetota</taxon>
        <taxon>Actinomycetes</taxon>
        <taxon>Mycobacteriales</taxon>
        <taxon>Mycobacteriaceae</taxon>
        <taxon>Mycolicibacterium</taxon>
    </lineage>
</organism>
<keyword evidence="1" id="KW-1133">Transmembrane helix</keyword>
<gene>
    <name evidence="2" type="ORF">BST23_03060</name>
</gene>
<protein>
    <submittedName>
        <fullName evidence="2">Uncharacterized protein</fullName>
    </submittedName>
</protein>
<dbReference type="AlphaFoldDB" id="A0A1X0D968"/>
<dbReference type="Proteomes" id="UP000192772">
    <property type="component" value="Unassembled WGS sequence"/>
</dbReference>
<reference evidence="2 3" key="1">
    <citation type="submission" date="2017-02" db="EMBL/GenBank/DDBJ databases">
        <title>The new phylogeny of genus Mycobacterium.</title>
        <authorList>
            <person name="Tortoli E."/>
            <person name="Trovato A."/>
            <person name="Cirillo D.M."/>
        </authorList>
    </citation>
    <scope>NUCLEOTIDE SEQUENCE [LARGE SCALE GENOMIC DNA]</scope>
    <source>
        <strain evidence="2 3">FI-09383</strain>
    </source>
</reference>